<dbReference type="OrthoDB" id="7165680at2"/>
<evidence type="ECO:0000256" key="1">
    <source>
        <dbReference type="SAM" id="MobiDB-lite"/>
    </source>
</evidence>
<gene>
    <name evidence="2" type="ORF">A0U93_14305</name>
</gene>
<keyword evidence="3" id="KW-1185">Reference proteome</keyword>
<name>A0A1U9KSW0_9PROT</name>
<dbReference type="Proteomes" id="UP000188604">
    <property type="component" value="Chromosome"/>
</dbReference>
<feature type="compositionally biased region" description="Basic and acidic residues" evidence="1">
    <location>
        <begin position="176"/>
        <end position="209"/>
    </location>
</feature>
<dbReference type="KEGG" id="nch:A0U93_14305"/>
<evidence type="ECO:0000313" key="3">
    <source>
        <dbReference type="Proteomes" id="UP000188604"/>
    </source>
</evidence>
<organism evidence="2 3">
    <name type="scientific">Neoasaia chiangmaiensis</name>
    <dbReference type="NCBI Taxonomy" id="320497"/>
    <lineage>
        <taxon>Bacteria</taxon>
        <taxon>Pseudomonadati</taxon>
        <taxon>Pseudomonadota</taxon>
        <taxon>Alphaproteobacteria</taxon>
        <taxon>Acetobacterales</taxon>
        <taxon>Acetobacteraceae</taxon>
        <taxon>Neoasaia</taxon>
    </lineage>
</organism>
<proteinExistence type="predicted"/>
<sequence>MIRPFTIFCAVLAGGSGMFLYTKKHETTILDQQITQIVQSTEHVRQQTAMLRTQWALLNQPDRLGILSGRFLPQLHPMAPNQFVRLASAMETLPAPGSRPPATNPREALDAQIVSHEAPVVSVPAHVTAPTPQQPAHAPGTQALIAAAEPSVHHVTMPPHAAPHIARPPVELARLDTRPAPSDDQHATRHLAHPHDTARSHDDAVRSSHSEPSVRLAAYHGGRPAPVMVAWHPTEHMPAPSPVRRERYEGGSALGGNGGALPPPVPLAN</sequence>
<protein>
    <submittedName>
        <fullName evidence="2">Uncharacterized protein</fullName>
    </submittedName>
</protein>
<evidence type="ECO:0000313" key="2">
    <source>
        <dbReference type="EMBL" id="AQS88898.1"/>
    </source>
</evidence>
<feature type="region of interest" description="Disordered" evidence="1">
    <location>
        <begin position="176"/>
        <end position="214"/>
    </location>
</feature>
<dbReference type="AlphaFoldDB" id="A0A1U9KSW0"/>
<feature type="region of interest" description="Disordered" evidence="1">
    <location>
        <begin position="236"/>
        <end position="269"/>
    </location>
</feature>
<dbReference type="STRING" id="320497.A0U93_14305"/>
<accession>A0A1U9KSW0</accession>
<dbReference type="RefSeq" id="WP_077807949.1">
    <property type="nucleotide sequence ID" value="NZ_BJXS01000001.1"/>
</dbReference>
<reference evidence="2 3" key="1">
    <citation type="submission" date="2016-03" db="EMBL/GenBank/DDBJ databases">
        <title>Acetic acid bacteria sequencing.</title>
        <authorList>
            <person name="Brandt J."/>
            <person name="Jakob F."/>
            <person name="Vogel R.F."/>
        </authorList>
    </citation>
    <scope>NUCLEOTIDE SEQUENCE [LARGE SCALE GENOMIC DNA]</scope>
    <source>
        <strain evidence="2 3">NBRC 101099</strain>
    </source>
</reference>
<dbReference type="EMBL" id="CP014691">
    <property type="protein sequence ID" value="AQS88898.1"/>
    <property type="molecule type" value="Genomic_DNA"/>
</dbReference>